<comment type="caution">
    <text evidence="1">The sequence shown here is derived from an EMBL/GenBank/DDBJ whole genome shotgun (WGS) entry which is preliminary data.</text>
</comment>
<dbReference type="OrthoDB" id="9784740at2"/>
<keyword evidence="2" id="KW-1185">Reference proteome</keyword>
<evidence type="ECO:0000313" key="1">
    <source>
        <dbReference type="EMBL" id="RAV22826.1"/>
    </source>
</evidence>
<dbReference type="EMBL" id="QMFB01000001">
    <property type="protein sequence ID" value="RAV22826.1"/>
    <property type="molecule type" value="Genomic_DNA"/>
</dbReference>
<evidence type="ECO:0000313" key="2">
    <source>
        <dbReference type="Proteomes" id="UP000250369"/>
    </source>
</evidence>
<dbReference type="Proteomes" id="UP000250369">
    <property type="component" value="Unassembled WGS sequence"/>
</dbReference>
<dbReference type="Pfam" id="PF08713">
    <property type="entry name" value="DNA_alkylation"/>
    <property type="match status" value="1"/>
</dbReference>
<dbReference type="InterPro" id="IPR016024">
    <property type="entry name" value="ARM-type_fold"/>
</dbReference>
<dbReference type="RefSeq" id="WP_113028935.1">
    <property type="nucleotide sequence ID" value="NZ_QMFB01000001.1"/>
</dbReference>
<dbReference type="SUPFAM" id="SSF48371">
    <property type="entry name" value="ARM repeat"/>
    <property type="match status" value="1"/>
</dbReference>
<dbReference type="Gene3D" id="1.25.10.90">
    <property type="match status" value="1"/>
</dbReference>
<protein>
    <submittedName>
        <fullName evidence="1">DNA alkylation repair protein</fullName>
    </submittedName>
</protein>
<dbReference type="InterPro" id="IPR014825">
    <property type="entry name" value="DNA_alkylation"/>
</dbReference>
<dbReference type="PANTHER" id="PTHR34070">
    <property type="entry name" value="ARMADILLO-TYPE FOLD"/>
    <property type="match status" value="1"/>
</dbReference>
<gene>
    <name evidence="1" type="ORF">DQG23_01050</name>
</gene>
<reference evidence="1 2" key="1">
    <citation type="journal article" date="2009" name="Int. J. Syst. Evol. Microbiol.">
        <title>Paenibacillus contaminans sp. nov., isolated from a contaminated laboratory plate.</title>
        <authorList>
            <person name="Chou J.H."/>
            <person name="Lee J.H."/>
            <person name="Lin M.C."/>
            <person name="Chang P.S."/>
            <person name="Arun A.B."/>
            <person name="Young C.C."/>
            <person name="Chen W.M."/>
        </authorList>
    </citation>
    <scope>NUCLEOTIDE SEQUENCE [LARGE SCALE GENOMIC DNA]</scope>
    <source>
        <strain evidence="1 2">CKOBP-6</strain>
    </source>
</reference>
<organism evidence="1 2">
    <name type="scientific">Paenibacillus contaminans</name>
    <dbReference type="NCBI Taxonomy" id="450362"/>
    <lineage>
        <taxon>Bacteria</taxon>
        <taxon>Bacillati</taxon>
        <taxon>Bacillota</taxon>
        <taxon>Bacilli</taxon>
        <taxon>Bacillales</taxon>
        <taxon>Paenibacillaceae</taxon>
        <taxon>Paenibacillus</taxon>
    </lineage>
</organism>
<dbReference type="AlphaFoldDB" id="A0A329MTT3"/>
<proteinExistence type="predicted"/>
<dbReference type="CDD" id="cd06561">
    <property type="entry name" value="AlkD_like"/>
    <property type="match status" value="1"/>
</dbReference>
<dbReference type="PANTHER" id="PTHR34070:SF1">
    <property type="entry name" value="DNA ALKYLATION REPAIR PROTEIN"/>
    <property type="match status" value="1"/>
</dbReference>
<accession>A0A329MTT3</accession>
<name>A0A329MTT3_9BACL</name>
<sequence length="227" mass="26617">MNPKMKEQLLDLADENYRKFSASLIPNINNVLGVRLPELRKIARKIAAGDWRNYLAQADSDYFEEIMLQGMVIGYAKSDIEEILRYTADFIPKIDNWSVCDSFCAGLKFTIPHRERVWAFLQPYLRSSQEYEIRFGVVMLLDFYIDAEYMKRVFQLLDEAKHEGYYVKMAVAWALSICYVKLPEPTLAYLQSNTLDDFTFNKALQKITESYRVDPEAKKMIRGMKRK</sequence>